<protein>
    <submittedName>
        <fullName evidence="4">Uncharacterized protein</fullName>
    </submittedName>
</protein>
<evidence type="ECO:0000313" key="4">
    <source>
        <dbReference type="EMBL" id="CAB3408514.1"/>
    </source>
</evidence>
<gene>
    <name evidence="4" type="ORF">CBOVIS_LOCUS10290</name>
</gene>
<keyword evidence="2" id="KW-1133">Transmembrane helix</keyword>
<dbReference type="Proteomes" id="UP000494206">
    <property type="component" value="Unassembled WGS sequence"/>
</dbReference>
<keyword evidence="2" id="KW-0812">Transmembrane</keyword>
<keyword evidence="1" id="KW-0175">Coiled coil</keyword>
<dbReference type="OrthoDB" id="5818411at2759"/>
<organism evidence="4 5">
    <name type="scientific">Caenorhabditis bovis</name>
    <dbReference type="NCBI Taxonomy" id="2654633"/>
    <lineage>
        <taxon>Eukaryota</taxon>
        <taxon>Metazoa</taxon>
        <taxon>Ecdysozoa</taxon>
        <taxon>Nematoda</taxon>
        <taxon>Chromadorea</taxon>
        <taxon>Rhabditida</taxon>
        <taxon>Rhabditina</taxon>
        <taxon>Rhabditomorpha</taxon>
        <taxon>Rhabditoidea</taxon>
        <taxon>Rhabditidae</taxon>
        <taxon>Peloderinae</taxon>
        <taxon>Caenorhabditis</taxon>
    </lineage>
</organism>
<keyword evidence="5" id="KW-1185">Reference proteome</keyword>
<dbReference type="AlphaFoldDB" id="A0A8S1EXQ7"/>
<evidence type="ECO:0000256" key="2">
    <source>
        <dbReference type="SAM" id="Phobius"/>
    </source>
</evidence>
<feature type="transmembrane region" description="Helical" evidence="2">
    <location>
        <begin position="130"/>
        <end position="147"/>
    </location>
</feature>
<sequence>MHPPFQLFVILSIFGVLSECCKPDVKFEKDHHRRKELEEKFMSNLIDLKKQEELLLKAAEAMKQENTKKQDENEIDYKSRIADIEKELLATKKDHEKLLEKHEAYMRTLDRPRTWTETFQKYTGDAFGRLIYNAICGAIVVLVPLLLRPLQRRWLLRNRDETLSIDEVPVDDPSTSVVADKKNN</sequence>
<accession>A0A8S1EXQ7</accession>
<keyword evidence="3" id="KW-0732">Signal</keyword>
<feature type="signal peptide" evidence="3">
    <location>
        <begin position="1"/>
        <end position="20"/>
    </location>
</feature>
<feature type="coiled-coil region" evidence="1">
    <location>
        <begin position="45"/>
        <end position="101"/>
    </location>
</feature>
<evidence type="ECO:0000256" key="3">
    <source>
        <dbReference type="SAM" id="SignalP"/>
    </source>
</evidence>
<evidence type="ECO:0000256" key="1">
    <source>
        <dbReference type="SAM" id="Coils"/>
    </source>
</evidence>
<reference evidence="4 5" key="1">
    <citation type="submission" date="2020-04" db="EMBL/GenBank/DDBJ databases">
        <authorList>
            <person name="Laetsch R D."/>
            <person name="Stevens L."/>
            <person name="Kumar S."/>
            <person name="Blaxter L. M."/>
        </authorList>
    </citation>
    <scope>NUCLEOTIDE SEQUENCE [LARGE SCALE GENOMIC DNA]</scope>
</reference>
<proteinExistence type="predicted"/>
<evidence type="ECO:0000313" key="5">
    <source>
        <dbReference type="Proteomes" id="UP000494206"/>
    </source>
</evidence>
<comment type="caution">
    <text evidence="4">The sequence shown here is derived from an EMBL/GenBank/DDBJ whole genome shotgun (WGS) entry which is preliminary data.</text>
</comment>
<dbReference type="EMBL" id="CADEPM010000007">
    <property type="protein sequence ID" value="CAB3408514.1"/>
    <property type="molecule type" value="Genomic_DNA"/>
</dbReference>
<feature type="chain" id="PRO_5035782474" evidence="3">
    <location>
        <begin position="21"/>
        <end position="184"/>
    </location>
</feature>
<keyword evidence="2" id="KW-0472">Membrane</keyword>
<name>A0A8S1EXQ7_9PELO</name>